<feature type="region of interest" description="Disordered" evidence="1">
    <location>
        <begin position="76"/>
        <end position="99"/>
    </location>
</feature>
<dbReference type="Ensembl" id="ENSSGRT00000078027.1">
    <property type="protein sequence ID" value="ENSSGRP00000073275.1"/>
    <property type="gene ID" value="ENSSGRG00000037321.1"/>
</dbReference>
<dbReference type="InParanoid" id="A0A672QBX4"/>
<accession>A0A672QBX4</accession>
<name>A0A672QBX4_SINGR</name>
<dbReference type="PANTHER" id="PTHR40141">
    <property type="entry name" value="3',5'-CYCLIC-AMP PHOSPHODIESTERASE-RELATED"/>
    <property type="match status" value="1"/>
</dbReference>
<keyword evidence="3" id="KW-1185">Reference proteome</keyword>
<organism evidence="2 3">
    <name type="scientific">Sinocyclocheilus grahami</name>
    <name type="common">Dianchi golden-line fish</name>
    <name type="synonym">Barbus grahami</name>
    <dbReference type="NCBI Taxonomy" id="75366"/>
    <lineage>
        <taxon>Eukaryota</taxon>
        <taxon>Metazoa</taxon>
        <taxon>Chordata</taxon>
        <taxon>Craniata</taxon>
        <taxon>Vertebrata</taxon>
        <taxon>Euteleostomi</taxon>
        <taxon>Actinopterygii</taxon>
        <taxon>Neopterygii</taxon>
        <taxon>Teleostei</taxon>
        <taxon>Ostariophysi</taxon>
        <taxon>Cypriniformes</taxon>
        <taxon>Cyprinidae</taxon>
        <taxon>Cyprininae</taxon>
        <taxon>Sinocyclocheilus</taxon>
    </lineage>
</organism>
<dbReference type="Proteomes" id="UP000472262">
    <property type="component" value="Unassembled WGS sequence"/>
</dbReference>
<protein>
    <submittedName>
        <fullName evidence="2">Uncharacterized protein</fullName>
    </submittedName>
</protein>
<dbReference type="OMA" id="APECPGF"/>
<dbReference type="AlphaFoldDB" id="A0A672QBX4"/>
<evidence type="ECO:0000313" key="3">
    <source>
        <dbReference type="Proteomes" id="UP000472262"/>
    </source>
</evidence>
<feature type="compositionally biased region" description="Polar residues" evidence="1">
    <location>
        <begin position="89"/>
        <end position="99"/>
    </location>
</feature>
<evidence type="ECO:0000256" key="1">
    <source>
        <dbReference type="SAM" id="MobiDB-lite"/>
    </source>
</evidence>
<sequence>FYQGLSDLLFDVDNGLSVGRSPLESQASPGSGLVLQANFPHSQRRESFLYRSDSDFDLSPKAMSRNSSTATAQLMISEGSCDTEDWSNGAENSVLPSQE</sequence>
<proteinExistence type="predicted"/>
<reference evidence="2" key="2">
    <citation type="submission" date="2025-09" db="UniProtKB">
        <authorList>
            <consortium name="Ensembl"/>
        </authorList>
    </citation>
    <scope>IDENTIFICATION</scope>
</reference>
<evidence type="ECO:0000313" key="2">
    <source>
        <dbReference type="Ensembl" id="ENSSGRP00000073275.1"/>
    </source>
</evidence>
<reference evidence="2" key="1">
    <citation type="submission" date="2025-08" db="UniProtKB">
        <authorList>
            <consortium name="Ensembl"/>
        </authorList>
    </citation>
    <scope>IDENTIFICATION</scope>
</reference>
<dbReference type="PANTHER" id="PTHR40141:SF2">
    <property type="entry name" value="3',5'-CYCLIC-AMP PHOSPHODIESTERASE"/>
    <property type="match status" value="1"/>
</dbReference>